<dbReference type="Pfam" id="PF00403">
    <property type="entry name" value="HMA"/>
    <property type="match status" value="1"/>
</dbReference>
<evidence type="ECO:0000256" key="2">
    <source>
        <dbReference type="ARBA" id="ARBA00010636"/>
    </source>
</evidence>
<sequence length="239" mass="25684">MTSTYSAATPRTKPVTTEFAVAMECNKCVDSVRKELSKNPNVRSIDISLPDQRLVVTATTPPSHLYSTLKNLGRTVVFRGLGTGRPSNAAVCIFEHFPGVARGWAQHNNRGVARLVQLDHDTCMIDVSVHGLVPGTHAVRIRECGDITAGCHSTGSVYAEMGDINVDATGRGELVAEVNLHLHDVIGRAMTVECRGSGTVHRDAICGVLARSAGLFENVKRVCTCSGMTLWQESKNASL</sequence>
<evidence type="ECO:0000313" key="6">
    <source>
        <dbReference type="Proteomes" id="UP000317494"/>
    </source>
</evidence>
<dbReference type="GO" id="GO:0005507">
    <property type="term" value="F:copper ion binding"/>
    <property type="evidence" value="ECO:0007669"/>
    <property type="project" value="InterPro"/>
</dbReference>
<dbReference type="Gene3D" id="3.30.70.100">
    <property type="match status" value="1"/>
</dbReference>
<dbReference type="AlphaFoldDB" id="A0A507C0H8"/>
<evidence type="ECO:0000313" key="5">
    <source>
        <dbReference type="EMBL" id="TPX31043.1"/>
    </source>
</evidence>
<dbReference type="Proteomes" id="UP000317494">
    <property type="component" value="Unassembled WGS sequence"/>
</dbReference>
<dbReference type="InterPro" id="IPR036163">
    <property type="entry name" value="HMA_dom_sf"/>
</dbReference>
<dbReference type="CDD" id="cd00371">
    <property type="entry name" value="HMA"/>
    <property type="match status" value="1"/>
</dbReference>
<evidence type="ECO:0000256" key="1">
    <source>
        <dbReference type="ARBA" id="ARBA00001973"/>
    </source>
</evidence>
<dbReference type="InterPro" id="IPR024134">
    <property type="entry name" value="SOD_Cu/Zn_/chaperone"/>
</dbReference>
<dbReference type="EMBL" id="QEAN01000639">
    <property type="protein sequence ID" value="TPX31043.1"/>
    <property type="molecule type" value="Genomic_DNA"/>
</dbReference>
<reference evidence="5 6" key="1">
    <citation type="journal article" date="2019" name="Sci. Rep.">
        <title>Comparative genomics of chytrid fungi reveal insights into the obligate biotrophic and pathogenic lifestyle of Synchytrium endobioticum.</title>
        <authorList>
            <person name="van de Vossenberg B.T.L.H."/>
            <person name="Warris S."/>
            <person name="Nguyen H.D.T."/>
            <person name="van Gent-Pelzer M.P.E."/>
            <person name="Joly D.L."/>
            <person name="van de Geest H.C."/>
            <person name="Bonants P.J.M."/>
            <person name="Smith D.S."/>
            <person name="Levesque C.A."/>
            <person name="van der Lee T.A.J."/>
        </authorList>
    </citation>
    <scope>NUCLEOTIDE SEQUENCE [LARGE SCALE GENOMIC DNA]</scope>
    <source>
        <strain evidence="5 6">MB42</strain>
    </source>
</reference>
<dbReference type="InterPro" id="IPR006121">
    <property type="entry name" value="HMA_dom"/>
</dbReference>
<keyword evidence="6" id="KW-1185">Reference proteome</keyword>
<dbReference type="Gene3D" id="2.60.40.200">
    <property type="entry name" value="Superoxide dismutase, copper/zinc binding domain"/>
    <property type="match status" value="1"/>
</dbReference>
<comment type="cofactor">
    <cofactor evidence="1">
        <name>Cu(2+)</name>
        <dbReference type="ChEBI" id="CHEBI:29036"/>
    </cofactor>
</comment>
<name>A0A507C0H8_9FUNG</name>
<dbReference type="InterPro" id="IPR036423">
    <property type="entry name" value="SOD-like_Cu/Zn_dom_sf"/>
</dbReference>
<organism evidence="5 6">
    <name type="scientific">Synchytrium endobioticum</name>
    <dbReference type="NCBI Taxonomy" id="286115"/>
    <lineage>
        <taxon>Eukaryota</taxon>
        <taxon>Fungi</taxon>
        <taxon>Fungi incertae sedis</taxon>
        <taxon>Chytridiomycota</taxon>
        <taxon>Chytridiomycota incertae sedis</taxon>
        <taxon>Chytridiomycetes</taxon>
        <taxon>Synchytriales</taxon>
        <taxon>Synchytriaceae</taxon>
        <taxon>Synchytrium</taxon>
    </lineage>
</organism>
<dbReference type="SUPFAM" id="SSF49329">
    <property type="entry name" value="Cu,Zn superoxide dismutase-like"/>
    <property type="match status" value="1"/>
</dbReference>
<comment type="similarity">
    <text evidence="2">Belongs to the CCS1 family.</text>
</comment>
<comment type="caution">
    <text evidence="5">The sequence shown here is derived from an EMBL/GenBank/DDBJ whole genome shotgun (WGS) entry which is preliminary data.</text>
</comment>
<dbReference type="PROSITE" id="PS50846">
    <property type="entry name" value="HMA_2"/>
    <property type="match status" value="1"/>
</dbReference>
<dbReference type="STRING" id="286115.A0A507C0H8"/>
<proteinExistence type="inferred from homology"/>
<accession>A0A507C0H8</accession>
<dbReference type="PANTHER" id="PTHR10003">
    <property type="entry name" value="SUPEROXIDE DISMUTASE CU-ZN -RELATED"/>
    <property type="match status" value="1"/>
</dbReference>
<gene>
    <name evidence="5" type="ORF">SeMB42_g07826</name>
</gene>
<evidence type="ECO:0000259" key="4">
    <source>
        <dbReference type="PROSITE" id="PS50846"/>
    </source>
</evidence>
<protein>
    <recommendedName>
        <fullName evidence="3">Superoxide dismutase 1 copper chaperone</fullName>
    </recommendedName>
</protein>
<dbReference type="GO" id="GO:0006801">
    <property type="term" value="P:superoxide metabolic process"/>
    <property type="evidence" value="ECO:0007669"/>
    <property type="project" value="InterPro"/>
</dbReference>
<dbReference type="VEuPathDB" id="FungiDB:SeMB42_g07826"/>
<evidence type="ECO:0000256" key="3">
    <source>
        <dbReference type="ARBA" id="ARBA00016103"/>
    </source>
</evidence>
<feature type="domain" description="HMA" evidence="4">
    <location>
        <begin position="14"/>
        <end position="77"/>
    </location>
</feature>
<dbReference type="SUPFAM" id="SSF55008">
    <property type="entry name" value="HMA, heavy metal-associated domain"/>
    <property type="match status" value="1"/>
</dbReference>